<sequence length="508" mass="55327">MMAKKRLLFDALIMDSFWVCFVVWLCMTAIPVIGQSLAQATVEPGMEQAVKWRWAPEPSNPAAWGLSLEMQPEPSSMANSTHGVAGKASVSAPNPQGPPEKTLEYVVQKGDSLSLIGRRHGVTVAQIKEFNRMKRDIIVIDQKLRIPSIADIQAMAPVPKPAPKPKVAQKPETKAESVKTKEVAAETKSRLKRPLPSAASSVARVVLMQAYLDRKGFSAGPIDGTDGPLYDAALRSYEAAYPGELRSEMGQIPEALQNMGGAYAEYQLRREDFRWIAPEPPKISATRKSGNSASPEPGITLEQLTAASFLPYRNVWEFVAERYHCSESFLRRINPGLKSSVTVGALFFVPNVHPFEIENALAEPLQPAADPATPVTATIVSNSRLEIRRSGKLVANLPVAVARPGLRGRGTWKILDAIPRPQMVSPGDPVMPASVPQVLPPGPNNPVGFIWINLAKGSDATPLPYGLHGTSIPGYMRRQESIGGFRMTNWNIAFAVRLLPAGTPLTWQ</sequence>
<evidence type="ECO:0000256" key="6">
    <source>
        <dbReference type="ARBA" id="ARBA00023316"/>
    </source>
</evidence>
<dbReference type="GO" id="GO:0071555">
    <property type="term" value="P:cell wall organization"/>
    <property type="evidence" value="ECO:0007669"/>
    <property type="project" value="UniProtKB-UniRule"/>
</dbReference>
<dbReference type="CDD" id="cd16913">
    <property type="entry name" value="YkuD_like"/>
    <property type="match status" value="1"/>
</dbReference>
<feature type="domain" description="L,D-TPase catalytic" evidence="10">
    <location>
        <begin position="374"/>
        <end position="508"/>
    </location>
</feature>
<dbReference type="GO" id="GO:0004180">
    <property type="term" value="F:carboxypeptidase activity"/>
    <property type="evidence" value="ECO:0007669"/>
    <property type="project" value="UniProtKB-ARBA"/>
</dbReference>
<evidence type="ECO:0000313" key="12">
    <source>
        <dbReference type="Proteomes" id="UP000295662"/>
    </source>
</evidence>
<feature type="region of interest" description="Disordered" evidence="8">
    <location>
        <begin position="72"/>
        <end position="100"/>
    </location>
</feature>
<evidence type="ECO:0000256" key="7">
    <source>
        <dbReference type="PROSITE-ProRule" id="PRU01373"/>
    </source>
</evidence>
<dbReference type="InterPro" id="IPR018392">
    <property type="entry name" value="LysM"/>
</dbReference>
<dbReference type="InterPro" id="IPR005490">
    <property type="entry name" value="LD_TPept_cat_dom"/>
</dbReference>
<dbReference type="Proteomes" id="UP000295662">
    <property type="component" value="Unassembled WGS sequence"/>
</dbReference>
<keyword evidence="12" id="KW-1185">Reference proteome</keyword>
<dbReference type="GO" id="GO:0009252">
    <property type="term" value="P:peptidoglycan biosynthetic process"/>
    <property type="evidence" value="ECO:0007669"/>
    <property type="project" value="UniProtKB-UniPathway"/>
</dbReference>
<dbReference type="SUPFAM" id="SSF54106">
    <property type="entry name" value="LysM domain"/>
    <property type="match status" value="1"/>
</dbReference>
<comment type="caution">
    <text evidence="11">The sequence shown here is derived from an EMBL/GenBank/DDBJ whole genome shotgun (WGS) entry which is preliminary data.</text>
</comment>
<dbReference type="PROSITE" id="PS51782">
    <property type="entry name" value="LYSM"/>
    <property type="match status" value="1"/>
</dbReference>
<name>A0A4V3FG13_9BACT</name>
<accession>A0A4V3FG13</accession>
<feature type="region of interest" description="Disordered" evidence="8">
    <location>
        <begin position="156"/>
        <end position="191"/>
    </location>
</feature>
<dbReference type="GO" id="GO:0008360">
    <property type="term" value="P:regulation of cell shape"/>
    <property type="evidence" value="ECO:0007669"/>
    <property type="project" value="UniProtKB-UniRule"/>
</dbReference>
<protein>
    <submittedName>
        <fullName evidence="11">LysM domain-containing protein</fullName>
    </submittedName>
</protein>
<evidence type="ECO:0000256" key="8">
    <source>
        <dbReference type="SAM" id="MobiDB-lite"/>
    </source>
</evidence>
<dbReference type="SUPFAM" id="SSF141523">
    <property type="entry name" value="L,D-transpeptidase catalytic domain-like"/>
    <property type="match status" value="1"/>
</dbReference>
<dbReference type="AlphaFoldDB" id="A0A4V3FG13"/>
<dbReference type="Gene3D" id="3.10.350.10">
    <property type="entry name" value="LysM domain"/>
    <property type="match status" value="1"/>
</dbReference>
<feature type="compositionally biased region" description="Basic and acidic residues" evidence="8">
    <location>
        <begin position="169"/>
        <end position="189"/>
    </location>
</feature>
<evidence type="ECO:0000256" key="2">
    <source>
        <dbReference type="ARBA" id="ARBA00005992"/>
    </source>
</evidence>
<dbReference type="Gene3D" id="2.40.440.10">
    <property type="entry name" value="L,D-transpeptidase catalytic domain-like"/>
    <property type="match status" value="1"/>
</dbReference>
<feature type="domain" description="LysM" evidence="9">
    <location>
        <begin position="103"/>
        <end position="146"/>
    </location>
</feature>
<evidence type="ECO:0000256" key="4">
    <source>
        <dbReference type="ARBA" id="ARBA00022960"/>
    </source>
</evidence>
<dbReference type="InterPro" id="IPR038063">
    <property type="entry name" value="Transpep_catalytic_dom"/>
</dbReference>
<proteinExistence type="inferred from homology"/>
<dbReference type="Pfam" id="PF01476">
    <property type="entry name" value="LysM"/>
    <property type="match status" value="1"/>
</dbReference>
<feature type="compositionally biased region" description="Polar residues" evidence="8">
    <location>
        <begin position="73"/>
        <end position="82"/>
    </location>
</feature>
<organism evidence="11 12">
    <name type="scientific">Prosthecobacter fusiformis</name>
    <dbReference type="NCBI Taxonomy" id="48464"/>
    <lineage>
        <taxon>Bacteria</taxon>
        <taxon>Pseudomonadati</taxon>
        <taxon>Verrucomicrobiota</taxon>
        <taxon>Verrucomicrobiia</taxon>
        <taxon>Verrucomicrobiales</taxon>
        <taxon>Verrucomicrobiaceae</taxon>
        <taxon>Prosthecobacter</taxon>
    </lineage>
</organism>
<gene>
    <name evidence="11" type="ORF">EI77_01349</name>
</gene>
<evidence type="ECO:0000256" key="5">
    <source>
        <dbReference type="ARBA" id="ARBA00022984"/>
    </source>
</evidence>
<keyword evidence="6 7" id="KW-0961">Cell wall biogenesis/degradation</keyword>
<comment type="similarity">
    <text evidence="2">Belongs to the YkuD family.</text>
</comment>
<dbReference type="CDD" id="cd00118">
    <property type="entry name" value="LysM"/>
    <property type="match status" value="1"/>
</dbReference>
<comment type="caution">
    <text evidence="7">Lacks conserved residue(s) required for the propagation of feature annotation.</text>
</comment>
<dbReference type="OrthoDB" id="9787225at2"/>
<keyword evidence="4 7" id="KW-0133">Cell shape</keyword>
<keyword evidence="3" id="KW-0808">Transferase</keyword>
<dbReference type="SMART" id="SM00257">
    <property type="entry name" value="LysM"/>
    <property type="match status" value="1"/>
</dbReference>
<keyword evidence="5 7" id="KW-0573">Peptidoglycan synthesis</keyword>
<evidence type="ECO:0000313" key="11">
    <source>
        <dbReference type="EMBL" id="TDU72883.1"/>
    </source>
</evidence>
<evidence type="ECO:0000259" key="10">
    <source>
        <dbReference type="PROSITE" id="PS52029"/>
    </source>
</evidence>
<evidence type="ECO:0000259" key="9">
    <source>
        <dbReference type="PROSITE" id="PS51782"/>
    </source>
</evidence>
<comment type="pathway">
    <text evidence="1 7">Cell wall biogenesis; peptidoglycan biosynthesis.</text>
</comment>
<evidence type="ECO:0000256" key="3">
    <source>
        <dbReference type="ARBA" id="ARBA00022679"/>
    </source>
</evidence>
<dbReference type="InterPro" id="IPR036779">
    <property type="entry name" value="LysM_dom_sf"/>
</dbReference>
<dbReference type="UniPathway" id="UPA00219"/>
<evidence type="ECO:0000256" key="1">
    <source>
        <dbReference type="ARBA" id="ARBA00004752"/>
    </source>
</evidence>
<dbReference type="GO" id="GO:0016740">
    <property type="term" value="F:transferase activity"/>
    <property type="evidence" value="ECO:0007669"/>
    <property type="project" value="UniProtKB-KW"/>
</dbReference>
<dbReference type="EMBL" id="SOCA01000002">
    <property type="protein sequence ID" value="TDU72883.1"/>
    <property type="molecule type" value="Genomic_DNA"/>
</dbReference>
<dbReference type="PROSITE" id="PS52029">
    <property type="entry name" value="LD_TPASE"/>
    <property type="match status" value="1"/>
</dbReference>
<reference evidence="11 12" key="1">
    <citation type="submission" date="2019-03" db="EMBL/GenBank/DDBJ databases">
        <title>Genomic Encyclopedia of Archaeal and Bacterial Type Strains, Phase II (KMG-II): from individual species to whole genera.</title>
        <authorList>
            <person name="Goeker M."/>
        </authorList>
    </citation>
    <scope>NUCLEOTIDE SEQUENCE [LARGE SCALE GENOMIC DNA]</scope>
    <source>
        <strain evidence="11 12">ATCC 25309</strain>
    </source>
</reference>